<evidence type="ECO:0000256" key="15">
    <source>
        <dbReference type="ARBA" id="ARBA00023264"/>
    </source>
</evidence>
<organism evidence="22 23">
    <name type="scientific">Elsinoe ampelina</name>
    <dbReference type="NCBI Taxonomy" id="302913"/>
    <lineage>
        <taxon>Eukaryota</taxon>
        <taxon>Fungi</taxon>
        <taxon>Dikarya</taxon>
        <taxon>Ascomycota</taxon>
        <taxon>Pezizomycotina</taxon>
        <taxon>Dothideomycetes</taxon>
        <taxon>Dothideomycetidae</taxon>
        <taxon>Myriangiales</taxon>
        <taxon>Elsinoaceae</taxon>
        <taxon>Elsinoe</taxon>
    </lineage>
</organism>
<dbReference type="PIRSF" id="PIRSF000852">
    <property type="entry name" value="Phosphatidylserine_synth_fun"/>
    <property type="match status" value="1"/>
</dbReference>
<evidence type="ECO:0000256" key="8">
    <source>
        <dbReference type="ARBA" id="ARBA00022679"/>
    </source>
</evidence>
<dbReference type="UniPathway" id="UPA00558">
    <property type="reaction ID" value="UER00615"/>
</dbReference>
<evidence type="ECO:0000256" key="1">
    <source>
        <dbReference type="ARBA" id="ARBA00000287"/>
    </source>
</evidence>
<keyword evidence="7 18" id="KW-0444">Lipid biosynthesis</keyword>
<dbReference type="PANTHER" id="PTHR14269">
    <property type="entry name" value="CDP-DIACYLGLYCEROL--GLYCEROL-3-PHOSPHATE 3-PHOSPHATIDYLTRANSFERASE-RELATED"/>
    <property type="match status" value="1"/>
</dbReference>
<evidence type="ECO:0000256" key="12">
    <source>
        <dbReference type="ARBA" id="ARBA00023098"/>
    </source>
</evidence>
<feature type="transmembrane region" description="Helical" evidence="21">
    <location>
        <begin position="88"/>
        <end position="105"/>
    </location>
</feature>
<dbReference type="InterPro" id="IPR043130">
    <property type="entry name" value="CDP-OH_PTrfase_TM_dom"/>
</dbReference>
<evidence type="ECO:0000256" key="20">
    <source>
        <dbReference type="SAM" id="MobiDB-lite"/>
    </source>
</evidence>
<keyword evidence="14 18" id="KW-0594">Phospholipid biosynthesis</keyword>
<dbReference type="InterPro" id="IPR048254">
    <property type="entry name" value="CDP_ALCOHOL_P_TRANSF_CS"/>
</dbReference>
<evidence type="ECO:0000256" key="16">
    <source>
        <dbReference type="ARBA" id="ARBA00032361"/>
    </source>
</evidence>
<keyword evidence="10 18" id="KW-0256">Endoplasmic reticulum</keyword>
<dbReference type="NCBIfam" id="TIGR00473">
    <property type="entry name" value="pssA"/>
    <property type="match status" value="1"/>
</dbReference>
<comment type="pathway">
    <text evidence="17 18">Phospholipid metabolism; phosphatidylethanolamine biosynthesis; phosphatidylethanolamine from CDP-diacylglycerol: step 1/2.</text>
</comment>
<dbReference type="GO" id="GO:0005789">
    <property type="term" value="C:endoplasmic reticulum membrane"/>
    <property type="evidence" value="ECO:0007669"/>
    <property type="project" value="UniProtKB-SubCell"/>
</dbReference>
<evidence type="ECO:0000256" key="18">
    <source>
        <dbReference type="PIRNR" id="PIRNR000852"/>
    </source>
</evidence>
<comment type="pathway">
    <text evidence="3">Lipid metabolism.</text>
</comment>
<dbReference type="PROSITE" id="PS00379">
    <property type="entry name" value="CDP_ALCOHOL_P_TRANSF"/>
    <property type="match status" value="1"/>
</dbReference>
<dbReference type="FunFam" id="1.20.120.1760:FF:000022">
    <property type="entry name" value="CDP-diacylglycerol--serine O-phosphatidyltransferase"/>
    <property type="match status" value="1"/>
</dbReference>
<keyword evidence="23" id="KW-1185">Reference proteome</keyword>
<keyword evidence="9 21" id="KW-0812">Transmembrane</keyword>
<gene>
    <name evidence="22" type="ORF">BDZ85DRAFT_291351</name>
</gene>
<dbReference type="InterPro" id="IPR050324">
    <property type="entry name" value="CDP-alcohol_PTase-I"/>
</dbReference>
<name>A0A6A6G2B5_9PEZI</name>
<evidence type="ECO:0000256" key="14">
    <source>
        <dbReference type="ARBA" id="ARBA00023209"/>
    </source>
</evidence>
<evidence type="ECO:0000256" key="19">
    <source>
        <dbReference type="RuleBase" id="RU003750"/>
    </source>
</evidence>
<evidence type="ECO:0000256" key="4">
    <source>
        <dbReference type="ARBA" id="ARBA00010441"/>
    </source>
</evidence>
<dbReference type="EMBL" id="ML992514">
    <property type="protein sequence ID" value="KAF2219847.1"/>
    <property type="molecule type" value="Genomic_DNA"/>
</dbReference>
<evidence type="ECO:0000256" key="13">
    <source>
        <dbReference type="ARBA" id="ARBA00023136"/>
    </source>
</evidence>
<keyword evidence="8 18" id="KW-0808">Transferase</keyword>
<evidence type="ECO:0000256" key="11">
    <source>
        <dbReference type="ARBA" id="ARBA00022989"/>
    </source>
</evidence>
<evidence type="ECO:0000256" key="9">
    <source>
        <dbReference type="ARBA" id="ARBA00022692"/>
    </source>
</evidence>
<protein>
    <recommendedName>
        <fullName evidence="6 18">CDP-diacylglycerol--serine O-phosphatidyltransferase</fullName>
        <ecNumber evidence="5 18">2.7.8.8</ecNumber>
    </recommendedName>
    <alternativeName>
        <fullName evidence="16 18">Phosphatidylserine synthase</fullName>
    </alternativeName>
</protein>
<dbReference type="InterPro" id="IPR004533">
    <property type="entry name" value="CDP-diaglyc--ser_O-PTrfase"/>
</dbReference>
<evidence type="ECO:0000313" key="22">
    <source>
        <dbReference type="EMBL" id="KAF2219847.1"/>
    </source>
</evidence>
<evidence type="ECO:0000256" key="3">
    <source>
        <dbReference type="ARBA" id="ARBA00005189"/>
    </source>
</evidence>
<evidence type="ECO:0000256" key="21">
    <source>
        <dbReference type="SAM" id="Phobius"/>
    </source>
</evidence>
<keyword evidence="13 18" id="KW-0472">Membrane</keyword>
<keyword evidence="15 18" id="KW-1208">Phospholipid metabolism</keyword>
<dbReference type="Pfam" id="PF01066">
    <property type="entry name" value="CDP-OH_P_transf"/>
    <property type="match status" value="1"/>
</dbReference>
<keyword evidence="11 21" id="KW-1133">Transmembrane helix</keyword>
<dbReference type="GO" id="GO:0003882">
    <property type="term" value="F:CDP-diacylglycerol-serine O-phosphatidyltransferase activity"/>
    <property type="evidence" value="ECO:0007669"/>
    <property type="project" value="UniProtKB-UniRule"/>
</dbReference>
<dbReference type="InterPro" id="IPR016271">
    <property type="entry name" value="CDP-diaglyc--ser_O-PTrfase_fun"/>
</dbReference>
<evidence type="ECO:0000256" key="5">
    <source>
        <dbReference type="ARBA" id="ARBA00013174"/>
    </source>
</evidence>
<dbReference type="GO" id="GO:0006659">
    <property type="term" value="P:phosphatidylserine biosynthetic process"/>
    <property type="evidence" value="ECO:0007669"/>
    <property type="project" value="UniProtKB-UniRule"/>
</dbReference>
<dbReference type="OrthoDB" id="448573at2759"/>
<keyword evidence="12 18" id="KW-0443">Lipid metabolism</keyword>
<accession>A0A6A6G2B5</accession>
<dbReference type="AlphaFoldDB" id="A0A6A6G2B5"/>
<dbReference type="PANTHER" id="PTHR14269:SF61">
    <property type="entry name" value="CDP-DIACYLGLYCEROL--SERINE O-PHOSPHATIDYLTRANSFERASE"/>
    <property type="match status" value="1"/>
</dbReference>
<evidence type="ECO:0000256" key="2">
    <source>
        <dbReference type="ARBA" id="ARBA00004477"/>
    </source>
</evidence>
<dbReference type="Gene3D" id="1.20.120.1760">
    <property type="match status" value="1"/>
</dbReference>
<dbReference type="GO" id="GO:0006646">
    <property type="term" value="P:phosphatidylethanolamine biosynthetic process"/>
    <property type="evidence" value="ECO:0007669"/>
    <property type="project" value="UniProtKB-UniRule"/>
</dbReference>
<evidence type="ECO:0000256" key="17">
    <source>
        <dbReference type="ARBA" id="ARBA00060701"/>
    </source>
</evidence>
<feature type="transmembrane region" description="Helical" evidence="21">
    <location>
        <begin position="49"/>
        <end position="68"/>
    </location>
</feature>
<sequence length="251" mass="27249">MSRRTNAMANGVKNDAPANSPSEDKQKRILQSTNTGHFSMIRALHLADIITLGNGFCGVMSIFSSLRYCIDTPTSGVLSTLSPPAKTNLWLALSFMPFGLFFDFLDGRVARWRRKTSLMGAQLDSLADLISFGVSPAVAAFALGIRSPVDHFLLTFFVLCGLSRLARFNVTSEDVPHDESGKAKYFEGTPIPSSLGIAAWMAVWVSKGWLGDNVPFGVAGKGQTWEFHPVVLAFVLHGCAMVSKTLHVPKP</sequence>
<evidence type="ECO:0000256" key="6">
    <source>
        <dbReference type="ARBA" id="ARBA00017171"/>
    </source>
</evidence>
<comment type="catalytic activity">
    <reaction evidence="1 18">
        <text>a CDP-1,2-diacyl-sn-glycerol + L-serine = a 1,2-diacyl-sn-glycero-3-phospho-L-serine + CMP + H(+)</text>
        <dbReference type="Rhea" id="RHEA:16913"/>
        <dbReference type="ChEBI" id="CHEBI:15378"/>
        <dbReference type="ChEBI" id="CHEBI:33384"/>
        <dbReference type="ChEBI" id="CHEBI:57262"/>
        <dbReference type="ChEBI" id="CHEBI:58332"/>
        <dbReference type="ChEBI" id="CHEBI:60377"/>
        <dbReference type="EC" id="2.7.8.8"/>
    </reaction>
</comment>
<evidence type="ECO:0000313" key="23">
    <source>
        <dbReference type="Proteomes" id="UP000799538"/>
    </source>
</evidence>
<dbReference type="EC" id="2.7.8.8" evidence="5 18"/>
<feature type="region of interest" description="Disordered" evidence="20">
    <location>
        <begin position="1"/>
        <end position="26"/>
    </location>
</feature>
<evidence type="ECO:0000256" key="7">
    <source>
        <dbReference type="ARBA" id="ARBA00022516"/>
    </source>
</evidence>
<dbReference type="InterPro" id="IPR000462">
    <property type="entry name" value="CDP-OH_P_trans"/>
</dbReference>
<reference evidence="23" key="1">
    <citation type="journal article" date="2020" name="Stud. Mycol.">
        <title>101 Dothideomycetes genomes: A test case for predicting lifestyles and emergence of pathogens.</title>
        <authorList>
            <person name="Haridas S."/>
            <person name="Albert R."/>
            <person name="Binder M."/>
            <person name="Bloem J."/>
            <person name="LaButti K."/>
            <person name="Salamov A."/>
            <person name="Andreopoulos B."/>
            <person name="Baker S."/>
            <person name="Barry K."/>
            <person name="Bills G."/>
            <person name="Bluhm B."/>
            <person name="Cannon C."/>
            <person name="Castanera R."/>
            <person name="Culley D."/>
            <person name="Daum C."/>
            <person name="Ezra D."/>
            <person name="Gonzalez J."/>
            <person name="Henrissat B."/>
            <person name="Kuo A."/>
            <person name="Liang C."/>
            <person name="Lipzen A."/>
            <person name="Lutzoni F."/>
            <person name="Magnuson J."/>
            <person name="Mondo S."/>
            <person name="Nolan M."/>
            <person name="Ohm R."/>
            <person name="Pangilinan J."/>
            <person name="Park H.-J."/>
            <person name="Ramirez L."/>
            <person name="Alfaro M."/>
            <person name="Sun H."/>
            <person name="Tritt A."/>
            <person name="Yoshinaga Y."/>
            <person name="Zwiers L.-H."/>
            <person name="Turgeon B."/>
            <person name="Goodwin S."/>
            <person name="Spatafora J."/>
            <person name="Crous P."/>
            <person name="Grigoriev I."/>
        </authorList>
    </citation>
    <scope>NUCLEOTIDE SEQUENCE [LARGE SCALE GENOMIC DNA]</scope>
    <source>
        <strain evidence="23">CECT 20119</strain>
    </source>
</reference>
<comment type="similarity">
    <text evidence="4 18 19">Belongs to the CDP-alcohol phosphatidyltransferase class-I family.</text>
</comment>
<evidence type="ECO:0000256" key="10">
    <source>
        <dbReference type="ARBA" id="ARBA00022824"/>
    </source>
</evidence>
<proteinExistence type="inferred from homology"/>
<comment type="subcellular location">
    <subcellularLocation>
        <location evidence="2">Endoplasmic reticulum membrane</location>
        <topology evidence="2">Multi-pass membrane protein</topology>
    </subcellularLocation>
</comment>
<dbReference type="Proteomes" id="UP000799538">
    <property type="component" value="Unassembled WGS sequence"/>
</dbReference>